<dbReference type="PANTHER" id="PTHR11576">
    <property type="entry name" value="ZONA PELLUCIDA SPERM-BINDING PROTEIN 3"/>
    <property type="match status" value="1"/>
</dbReference>
<dbReference type="InterPro" id="IPR055355">
    <property type="entry name" value="ZP-C"/>
</dbReference>
<comment type="caution">
    <text evidence="3">The sequence shown here is derived from an EMBL/GenBank/DDBJ whole genome shotgun (WGS) entry which is preliminary data.</text>
</comment>
<keyword evidence="1" id="KW-1015">Disulfide bond</keyword>
<reference evidence="3" key="1">
    <citation type="submission" date="2023-05" db="EMBL/GenBank/DDBJ databases">
        <authorList>
            <person name="Stuckert A."/>
        </authorList>
    </citation>
    <scope>NUCLEOTIDE SEQUENCE</scope>
</reference>
<dbReference type="PROSITE" id="PS51034">
    <property type="entry name" value="ZP_2"/>
    <property type="match status" value="1"/>
</dbReference>
<evidence type="ECO:0000313" key="4">
    <source>
        <dbReference type="Proteomes" id="UP001162483"/>
    </source>
</evidence>
<name>A0ABN9B2L4_9NEOB</name>
<proteinExistence type="predicted"/>
<feature type="domain" description="ZP" evidence="2">
    <location>
        <begin position="1"/>
        <end position="44"/>
    </location>
</feature>
<evidence type="ECO:0000259" key="2">
    <source>
        <dbReference type="PROSITE" id="PS51034"/>
    </source>
</evidence>
<organism evidence="3 4">
    <name type="scientific">Staurois parvus</name>
    <dbReference type="NCBI Taxonomy" id="386267"/>
    <lineage>
        <taxon>Eukaryota</taxon>
        <taxon>Metazoa</taxon>
        <taxon>Chordata</taxon>
        <taxon>Craniata</taxon>
        <taxon>Vertebrata</taxon>
        <taxon>Euteleostomi</taxon>
        <taxon>Amphibia</taxon>
        <taxon>Batrachia</taxon>
        <taxon>Anura</taxon>
        <taxon>Neobatrachia</taxon>
        <taxon>Ranoidea</taxon>
        <taxon>Ranidae</taxon>
        <taxon>Staurois</taxon>
    </lineage>
</organism>
<accession>A0ABN9B2L4</accession>
<gene>
    <name evidence="3" type="ORF">SPARVUS_LOCUS1698387</name>
</gene>
<dbReference type="PANTHER" id="PTHR11576:SF2">
    <property type="entry name" value="ZONA PELLUCIDA SPERM-BINDING PROTEIN 3"/>
    <property type="match status" value="1"/>
</dbReference>
<sequence length="92" mass="10173">MVDAFRFLNEDKSMIYITCELRVTAASQAPDSMNKACSYRKSTSSWSALEGSNDICQCCDTGTCSASSGPRWFGGSSGRERGHWKRDIGEFK</sequence>
<evidence type="ECO:0000256" key="1">
    <source>
        <dbReference type="ARBA" id="ARBA00023157"/>
    </source>
</evidence>
<dbReference type="Pfam" id="PF00100">
    <property type="entry name" value="Zona_pellucida"/>
    <property type="match status" value="1"/>
</dbReference>
<dbReference type="Gene3D" id="2.60.40.4100">
    <property type="entry name" value="Zona pellucida, ZP-C domain"/>
    <property type="match status" value="1"/>
</dbReference>
<dbReference type="InterPro" id="IPR001507">
    <property type="entry name" value="ZP_dom"/>
</dbReference>
<evidence type="ECO:0000313" key="3">
    <source>
        <dbReference type="EMBL" id="CAI9540143.1"/>
    </source>
</evidence>
<dbReference type="InterPro" id="IPR042235">
    <property type="entry name" value="ZP-C_dom"/>
</dbReference>
<keyword evidence="4" id="KW-1185">Reference proteome</keyword>
<protein>
    <recommendedName>
        <fullName evidence="2">ZP domain-containing protein</fullName>
    </recommendedName>
</protein>
<dbReference type="EMBL" id="CATNWA010001396">
    <property type="protein sequence ID" value="CAI9540143.1"/>
    <property type="molecule type" value="Genomic_DNA"/>
</dbReference>
<dbReference type="Proteomes" id="UP001162483">
    <property type="component" value="Unassembled WGS sequence"/>
</dbReference>